<dbReference type="CDD" id="cd00565">
    <property type="entry name" value="Ubl_ThiS"/>
    <property type="match status" value="1"/>
</dbReference>
<gene>
    <name evidence="1" type="ORF">GCM10010918_40460</name>
</gene>
<keyword evidence="2" id="KW-1185">Reference proteome</keyword>
<organism evidence="1 2">
    <name type="scientific">Paenibacillus radicis</name>
    <name type="common">ex Gao et al. 2016</name>
    <dbReference type="NCBI Taxonomy" id="1737354"/>
    <lineage>
        <taxon>Bacteria</taxon>
        <taxon>Bacillati</taxon>
        <taxon>Bacillota</taxon>
        <taxon>Bacilli</taxon>
        <taxon>Bacillales</taxon>
        <taxon>Paenibacillaceae</taxon>
        <taxon>Paenibacillus</taxon>
    </lineage>
</organism>
<sequence length="65" mass="7270">MELIVNGQKQELEARTIEEVVIHFGLEDRPVVVEADGVVLTKEQWVAAEVRPMMKIELVHFVGGG</sequence>
<dbReference type="SUPFAM" id="SSF54285">
    <property type="entry name" value="MoaD/ThiS"/>
    <property type="match status" value="1"/>
</dbReference>
<evidence type="ECO:0008006" key="3">
    <source>
        <dbReference type="Google" id="ProtNLM"/>
    </source>
</evidence>
<evidence type="ECO:0000313" key="1">
    <source>
        <dbReference type="EMBL" id="GGG79335.1"/>
    </source>
</evidence>
<dbReference type="InterPro" id="IPR016155">
    <property type="entry name" value="Mopterin_synth/thiamin_S_b"/>
</dbReference>
<dbReference type="Proteomes" id="UP000600247">
    <property type="component" value="Unassembled WGS sequence"/>
</dbReference>
<evidence type="ECO:0000313" key="2">
    <source>
        <dbReference type="Proteomes" id="UP000600247"/>
    </source>
</evidence>
<dbReference type="NCBIfam" id="TIGR01683">
    <property type="entry name" value="thiS"/>
    <property type="match status" value="1"/>
</dbReference>
<dbReference type="InterPro" id="IPR010035">
    <property type="entry name" value="Thi_S"/>
</dbReference>
<dbReference type="RefSeq" id="WP_188890994.1">
    <property type="nucleotide sequence ID" value="NZ_BMHY01000008.1"/>
</dbReference>
<dbReference type="Gene3D" id="3.10.20.30">
    <property type="match status" value="1"/>
</dbReference>
<dbReference type="Pfam" id="PF02597">
    <property type="entry name" value="ThiS"/>
    <property type="match status" value="1"/>
</dbReference>
<proteinExistence type="predicted"/>
<dbReference type="InterPro" id="IPR003749">
    <property type="entry name" value="ThiS/MoaD-like"/>
</dbReference>
<protein>
    <recommendedName>
        <fullName evidence="3">Thiamine biosynthesis protein ThiS</fullName>
    </recommendedName>
</protein>
<dbReference type="PANTHER" id="PTHR34472">
    <property type="entry name" value="SULFUR CARRIER PROTEIN THIS"/>
    <property type="match status" value="1"/>
</dbReference>
<name>A0A917HI32_9BACL</name>
<comment type="caution">
    <text evidence="1">The sequence shown here is derived from an EMBL/GenBank/DDBJ whole genome shotgun (WGS) entry which is preliminary data.</text>
</comment>
<reference evidence="1 2" key="1">
    <citation type="journal article" date="2014" name="Int. J. Syst. Evol. Microbiol.">
        <title>Complete genome sequence of Corynebacterium casei LMG S-19264T (=DSM 44701T), isolated from a smear-ripened cheese.</title>
        <authorList>
            <consortium name="US DOE Joint Genome Institute (JGI-PGF)"/>
            <person name="Walter F."/>
            <person name="Albersmeier A."/>
            <person name="Kalinowski J."/>
            <person name="Ruckert C."/>
        </authorList>
    </citation>
    <scope>NUCLEOTIDE SEQUENCE [LARGE SCALE GENOMIC DNA]</scope>
    <source>
        <strain evidence="1 2">CGMCC 1.15286</strain>
    </source>
</reference>
<dbReference type="AlphaFoldDB" id="A0A917HI32"/>
<accession>A0A917HI32</accession>
<dbReference type="EMBL" id="BMHY01000008">
    <property type="protein sequence ID" value="GGG79335.1"/>
    <property type="molecule type" value="Genomic_DNA"/>
</dbReference>
<dbReference type="InterPro" id="IPR012675">
    <property type="entry name" value="Beta-grasp_dom_sf"/>
</dbReference>
<dbReference type="PANTHER" id="PTHR34472:SF1">
    <property type="entry name" value="SULFUR CARRIER PROTEIN THIS"/>
    <property type="match status" value="1"/>
</dbReference>